<protein>
    <submittedName>
        <fullName evidence="1">Uncharacterized protein</fullName>
    </submittedName>
</protein>
<dbReference type="AlphaFoldDB" id="A0A6C0HJ03"/>
<name>A0A6C0HJ03_9ZZZZ</name>
<organism evidence="1">
    <name type="scientific">viral metagenome</name>
    <dbReference type="NCBI Taxonomy" id="1070528"/>
    <lineage>
        <taxon>unclassified sequences</taxon>
        <taxon>metagenomes</taxon>
        <taxon>organismal metagenomes</taxon>
    </lineage>
</organism>
<reference evidence="1" key="1">
    <citation type="journal article" date="2020" name="Nature">
        <title>Giant virus diversity and host interactions through global metagenomics.</title>
        <authorList>
            <person name="Schulz F."/>
            <person name="Roux S."/>
            <person name="Paez-Espino D."/>
            <person name="Jungbluth S."/>
            <person name="Walsh D.A."/>
            <person name="Denef V.J."/>
            <person name="McMahon K.D."/>
            <person name="Konstantinidis K.T."/>
            <person name="Eloe-Fadrosh E.A."/>
            <person name="Kyrpides N.C."/>
            <person name="Woyke T."/>
        </authorList>
    </citation>
    <scope>NUCLEOTIDE SEQUENCE</scope>
    <source>
        <strain evidence="1">GVMAG-M-3300023184-105</strain>
    </source>
</reference>
<accession>A0A6C0HJ03</accession>
<dbReference type="EMBL" id="MN739962">
    <property type="protein sequence ID" value="QHT80135.1"/>
    <property type="molecule type" value="Genomic_DNA"/>
</dbReference>
<proteinExistence type="predicted"/>
<sequence>MIGVKFDKSDTDGSFMRRNKPSISVTTVSYSVSDLSDLYNISFNSDIKAFFSVLICSIISSISFVNSI</sequence>
<evidence type="ECO:0000313" key="1">
    <source>
        <dbReference type="EMBL" id="QHT80135.1"/>
    </source>
</evidence>